<dbReference type="GO" id="GO:0008168">
    <property type="term" value="F:methyltransferase activity"/>
    <property type="evidence" value="ECO:0007669"/>
    <property type="project" value="UniProtKB-KW"/>
</dbReference>
<gene>
    <name evidence="2" type="ORF">SLA_4413</name>
</gene>
<evidence type="ECO:0000313" key="3">
    <source>
        <dbReference type="Proteomes" id="UP000217676"/>
    </source>
</evidence>
<protein>
    <submittedName>
        <fullName evidence="2">SAM dependent methyltransferase</fullName>
    </submittedName>
</protein>
<sequence length="260" mass="28783">MDTGFGNSAWRYGPLATLFYELDKPIGTSFGDVEFYADRLRNVSGPVLEPAVGTGRILIPLLEQGLDVRGYDTSAAMLEQCRVNCAERGVRAEVFEGDMTTHRDPGAYEAIVIPTGSFALLTDRDSVRTALAAMYENLAPGGRLIVDVEPPSRDTTPDSGPVPHQWRGNDLVTMTTWRTHVDPVAQRTTRWLRYEAWTDGALTRTELQVFSLLWFGLPEFTAMLREAGFADVRVHGGYRADAAPTATDDVWTFEATRAYA</sequence>
<evidence type="ECO:0000313" key="2">
    <source>
        <dbReference type="EMBL" id="BAU85301.1"/>
    </source>
</evidence>
<dbReference type="GO" id="GO:0032259">
    <property type="term" value="P:methylation"/>
    <property type="evidence" value="ECO:0007669"/>
    <property type="project" value="UniProtKB-KW"/>
</dbReference>
<organism evidence="2 3">
    <name type="scientific">Streptomyces laurentii</name>
    <dbReference type="NCBI Taxonomy" id="39478"/>
    <lineage>
        <taxon>Bacteria</taxon>
        <taxon>Bacillati</taxon>
        <taxon>Actinomycetota</taxon>
        <taxon>Actinomycetes</taxon>
        <taxon>Kitasatosporales</taxon>
        <taxon>Streptomycetaceae</taxon>
        <taxon>Streptomyces</taxon>
    </lineage>
</organism>
<reference evidence="2 3" key="1">
    <citation type="journal article" date="2016" name="Genome Announc.">
        <title>Complete Genome Sequence of Thiostrepton-Producing Streptomyces laurentii ATCC 31255.</title>
        <authorList>
            <person name="Doi K."/>
            <person name="Fujino Y."/>
            <person name="Nagayoshi Y."/>
            <person name="Ohshima T."/>
            <person name="Ogata S."/>
        </authorList>
    </citation>
    <scope>NUCLEOTIDE SEQUENCE [LARGE SCALE GENOMIC DNA]</scope>
    <source>
        <strain evidence="2 3">ATCC 31255</strain>
    </source>
</reference>
<dbReference type="Pfam" id="PF13649">
    <property type="entry name" value="Methyltransf_25"/>
    <property type="match status" value="1"/>
</dbReference>
<dbReference type="KEGG" id="slau:SLA_4413"/>
<dbReference type="InterPro" id="IPR029063">
    <property type="entry name" value="SAM-dependent_MTases_sf"/>
</dbReference>
<feature type="domain" description="Methyltransferase" evidence="1">
    <location>
        <begin position="47"/>
        <end position="142"/>
    </location>
</feature>
<proteinExistence type="predicted"/>
<keyword evidence="2" id="KW-0808">Transferase</keyword>
<keyword evidence="3" id="KW-1185">Reference proteome</keyword>
<dbReference type="CDD" id="cd02440">
    <property type="entry name" value="AdoMet_MTases"/>
    <property type="match status" value="1"/>
</dbReference>
<name>A0A160P3N4_STRLU</name>
<dbReference type="SUPFAM" id="SSF53335">
    <property type="entry name" value="S-adenosyl-L-methionine-dependent methyltransferases"/>
    <property type="match status" value="1"/>
</dbReference>
<dbReference type="Gene3D" id="3.40.50.150">
    <property type="entry name" value="Vaccinia Virus protein VP39"/>
    <property type="match status" value="1"/>
</dbReference>
<dbReference type="AlphaFoldDB" id="A0A160P3N4"/>
<dbReference type="Proteomes" id="UP000217676">
    <property type="component" value="Chromosome"/>
</dbReference>
<dbReference type="Gene3D" id="2.20.130.10">
    <property type="entry name" value="CAC2371-like domains"/>
    <property type="match status" value="1"/>
</dbReference>
<accession>A0A160P3N4</accession>
<dbReference type="EMBL" id="AP017424">
    <property type="protein sequence ID" value="BAU85301.1"/>
    <property type="molecule type" value="Genomic_DNA"/>
</dbReference>
<evidence type="ECO:0000259" key="1">
    <source>
        <dbReference type="Pfam" id="PF13649"/>
    </source>
</evidence>
<dbReference type="InterPro" id="IPR041698">
    <property type="entry name" value="Methyltransf_25"/>
</dbReference>
<keyword evidence="2" id="KW-0489">Methyltransferase</keyword>